<keyword evidence="7" id="KW-1185">Reference proteome</keyword>
<dbReference type="SUPFAM" id="SSF55718">
    <property type="entry name" value="SCP-like"/>
    <property type="match status" value="1"/>
</dbReference>
<dbReference type="NCBIfam" id="NF002367">
    <property type="entry name" value="PRK01346.1-4"/>
    <property type="match status" value="1"/>
</dbReference>
<evidence type="ECO:0000313" key="7">
    <source>
        <dbReference type="Proteomes" id="UP000294543"/>
    </source>
</evidence>
<dbReference type="PROSITE" id="PS51186">
    <property type="entry name" value="GNAT"/>
    <property type="match status" value="1"/>
</dbReference>
<dbReference type="GO" id="GO:0030649">
    <property type="term" value="P:aminoglycoside antibiotic catabolic process"/>
    <property type="evidence" value="ECO:0007669"/>
    <property type="project" value="TreeGrafter"/>
</dbReference>
<dbReference type="PANTHER" id="PTHR37817">
    <property type="entry name" value="N-ACETYLTRANSFERASE EIS"/>
    <property type="match status" value="1"/>
</dbReference>
<evidence type="ECO:0000256" key="2">
    <source>
        <dbReference type="ARBA" id="ARBA00022679"/>
    </source>
</evidence>
<feature type="active site" description="Proton acceptor; via carboxylate" evidence="4">
    <location>
        <position position="411"/>
    </location>
</feature>
<dbReference type="InterPro" id="IPR025559">
    <property type="entry name" value="Eis_dom"/>
</dbReference>
<dbReference type="InterPro" id="IPR041380">
    <property type="entry name" value="Acetyltransf_17"/>
</dbReference>
<comment type="similarity">
    <text evidence="1 4">Belongs to the acetyltransferase Eis family.</text>
</comment>
<comment type="caution">
    <text evidence="6">The sequence shown here is derived from an EMBL/GenBank/DDBJ whole genome shotgun (WGS) entry which is preliminary data.</text>
</comment>
<keyword evidence="3 4" id="KW-0012">Acyltransferase</keyword>
<evidence type="ECO:0000256" key="3">
    <source>
        <dbReference type="ARBA" id="ARBA00023315"/>
    </source>
</evidence>
<dbReference type="Pfam" id="PF17668">
    <property type="entry name" value="Acetyltransf_17"/>
    <property type="match status" value="1"/>
</dbReference>
<evidence type="ECO:0000313" key="6">
    <source>
        <dbReference type="EMBL" id="TDD13957.1"/>
    </source>
</evidence>
<dbReference type="Gene3D" id="3.40.630.30">
    <property type="match status" value="2"/>
</dbReference>
<dbReference type="PANTHER" id="PTHR37817:SF1">
    <property type="entry name" value="N-ACETYLTRANSFERASE EIS"/>
    <property type="match status" value="1"/>
</dbReference>
<dbReference type="EMBL" id="SMKP01000160">
    <property type="protein sequence ID" value="TDD13957.1"/>
    <property type="molecule type" value="Genomic_DNA"/>
</dbReference>
<gene>
    <name evidence="6" type="ORF">E1294_39235</name>
</gene>
<dbReference type="InterPro" id="IPR016181">
    <property type="entry name" value="Acyl_CoA_acyltransferase"/>
</dbReference>
<dbReference type="RefSeq" id="WP_132516035.1">
    <property type="nucleotide sequence ID" value="NZ_SMKP01000160.1"/>
</dbReference>
<name>A0A4R4WA58_9ACTN</name>
<dbReference type="Proteomes" id="UP000294543">
    <property type="component" value="Unassembled WGS sequence"/>
</dbReference>
<reference evidence="6 7" key="1">
    <citation type="submission" date="2019-03" db="EMBL/GenBank/DDBJ databases">
        <title>Draft genome sequences of novel Actinobacteria.</title>
        <authorList>
            <person name="Sahin N."/>
            <person name="Ay H."/>
            <person name="Saygin H."/>
        </authorList>
    </citation>
    <scope>NUCLEOTIDE SEQUENCE [LARGE SCALE GENOMIC DNA]</scope>
    <source>
        <strain evidence="6 7">KC712</strain>
    </source>
</reference>
<dbReference type="CDD" id="cd04301">
    <property type="entry name" value="NAT_SF"/>
    <property type="match status" value="1"/>
</dbReference>
<evidence type="ECO:0000256" key="1">
    <source>
        <dbReference type="ARBA" id="ARBA00009213"/>
    </source>
</evidence>
<evidence type="ECO:0000256" key="4">
    <source>
        <dbReference type="HAMAP-Rule" id="MF_01812"/>
    </source>
</evidence>
<keyword evidence="2 4" id="KW-0808">Transferase</keyword>
<dbReference type="InterPro" id="IPR051554">
    <property type="entry name" value="Acetyltransferase_Eis"/>
</dbReference>
<organism evidence="6 7">
    <name type="scientific">Nonomuraea diastatica</name>
    <dbReference type="NCBI Taxonomy" id="1848329"/>
    <lineage>
        <taxon>Bacteria</taxon>
        <taxon>Bacillati</taxon>
        <taxon>Actinomycetota</taxon>
        <taxon>Actinomycetes</taxon>
        <taxon>Streptosporangiales</taxon>
        <taxon>Streptosporangiaceae</taxon>
        <taxon>Nonomuraea</taxon>
    </lineage>
</organism>
<comment type="caution">
    <text evidence="4">Lacks conserved residue(s) required for the propagation of feature annotation.</text>
</comment>
<dbReference type="OrthoDB" id="8399956at2"/>
<feature type="binding site" evidence="4">
    <location>
        <begin position="94"/>
        <end position="99"/>
    </location>
    <ligand>
        <name>acetyl-CoA</name>
        <dbReference type="ChEBI" id="CHEBI:57288"/>
    </ligand>
</feature>
<feature type="domain" description="N-acetyltransferase" evidence="5">
    <location>
        <begin position="5"/>
        <end position="154"/>
    </location>
</feature>
<dbReference type="InterPro" id="IPR000182">
    <property type="entry name" value="GNAT_dom"/>
</dbReference>
<feature type="active site" description="Proton donor" evidence="4">
    <location>
        <position position="128"/>
    </location>
</feature>
<dbReference type="Gene3D" id="3.30.1050.10">
    <property type="entry name" value="SCP2 sterol-binding domain"/>
    <property type="match status" value="1"/>
</dbReference>
<protein>
    <submittedName>
        <fullName evidence="6">GNAT family N-acetyltransferase</fullName>
    </submittedName>
</protein>
<dbReference type="AlphaFoldDB" id="A0A4R4WA58"/>
<accession>A0A4R4WA58</accession>
<dbReference type="HAMAP" id="MF_01812">
    <property type="entry name" value="Eis"/>
    <property type="match status" value="1"/>
</dbReference>
<dbReference type="InterPro" id="IPR036527">
    <property type="entry name" value="SCP2_sterol-bd_dom_sf"/>
</dbReference>
<comment type="subunit">
    <text evidence="4">Homohexamer; trimer of dimers.</text>
</comment>
<proteinExistence type="inferred from homology"/>
<dbReference type="Pfam" id="PF13527">
    <property type="entry name" value="Acetyltransf_9"/>
    <property type="match status" value="1"/>
</dbReference>
<sequence length="411" mass="44949">MTVTYPLRTIGAHELDAWARMITTTYGQDWYEGGLRNAASSIEPERTIAAYDGEEIVGGASIYGRVMTIPGSAAPVSVPVAGITLVAVLPTHRRRGILTAMMRKQLTDLHESGGEPIAALNAAEATIYDRFGYGVASHVAEIQGDKRFMALRPGTDLGDGTIRLLGRQEARPLLEKVYDTARRSGVGWVDRTEKFWEARLADGERMREGGTALRFAFHLDPGGEVTGYAFYRSKPRLVQVIEVAATTRQSYAALWRYLIDLDAHAGLAYDGAVDEPLKHLLADPRAARTTVIDNLWVRLVDVERSLAARRYSIPLDLVLEVQDTFCPWNAGRYHLRADGESVTCERTQAQSDLRLTSAELGAAYLGGTTLSSLAAGGRVEELRPGAVTAASLAFRGEREPFHPSGWAFPAF</sequence>
<dbReference type="GO" id="GO:0034069">
    <property type="term" value="F:aminoglycoside N-acetyltransferase activity"/>
    <property type="evidence" value="ECO:0007669"/>
    <property type="project" value="TreeGrafter"/>
</dbReference>
<feature type="binding site" evidence="4">
    <location>
        <begin position="86"/>
        <end position="88"/>
    </location>
    <ligand>
        <name>acetyl-CoA</name>
        <dbReference type="ChEBI" id="CHEBI:57288"/>
    </ligand>
</feature>
<dbReference type="Pfam" id="PF13530">
    <property type="entry name" value="SCP2_2"/>
    <property type="match status" value="1"/>
</dbReference>
<dbReference type="SUPFAM" id="SSF55729">
    <property type="entry name" value="Acyl-CoA N-acyltransferases (Nat)"/>
    <property type="match status" value="1"/>
</dbReference>
<evidence type="ECO:0000259" key="5">
    <source>
        <dbReference type="PROSITE" id="PS51186"/>
    </source>
</evidence>
<dbReference type="InterPro" id="IPR022902">
    <property type="entry name" value="NAcTrfase_Eis"/>
</dbReference>